<evidence type="ECO:0000256" key="7">
    <source>
        <dbReference type="ARBA" id="ARBA00022989"/>
    </source>
</evidence>
<evidence type="ECO:0000256" key="3">
    <source>
        <dbReference type="ARBA" id="ARBA00022614"/>
    </source>
</evidence>
<comment type="similarity">
    <text evidence="2">Belongs to the RLP family.</text>
</comment>
<evidence type="ECO:0000256" key="8">
    <source>
        <dbReference type="ARBA" id="ARBA00023136"/>
    </source>
</evidence>
<name>A0ABD1MG19_9FABA</name>
<keyword evidence="14" id="KW-1185">Reference proteome</keyword>
<keyword evidence="3" id="KW-0433">Leucine-rich repeat</keyword>
<proteinExistence type="inferred from homology"/>
<reference evidence="13 14" key="1">
    <citation type="submission" date="2024-08" db="EMBL/GenBank/DDBJ databases">
        <title>Insights into the chromosomal genome structure of Flemingia macrophylla.</title>
        <authorList>
            <person name="Ding Y."/>
            <person name="Zhao Y."/>
            <person name="Bi W."/>
            <person name="Wu M."/>
            <person name="Zhao G."/>
            <person name="Gong Y."/>
            <person name="Li W."/>
            <person name="Zhang P."/>
        </authorList>
    </citation>
    <scope>NUCLEOTIDE SEQUENCE [LARGE SCALE GENOMIC DNA]</scope>
    <source>
        <strain evidence="13">DYQJB</strain>
        <tissue evidence="13">Leaf</tissue>
    </source>
</reference>
<evidence type="ECO:0000313" key="13">
    <source>
        <dbReference type="EMBL" id="KAL2334696.1"/>
    </source>
</evidence>
<evidence type="ECO:0000256" key="5">
    <source>
        <dbReference type="ARBA" id="ARBA00022729"/>
    </source>
</evidence>
<evidence type="ECO:0000256" key="10">
    <source>
        <dbReference type="ARBA" id="ARBA00023180"/>
    </source>
</evidence>
<dbReference type="InterPro" id="IPR046956">
    <property type="entry name" value="RLP23-like"/>
</dbReference>
<dbReference type="GO" id="GO:0016020">
    <property type="term" value="C:membrane"/>
    <property type="evidence" value="ECO:0007669"/>
    <property type="project" value="UniProtKB-SubCell"/>
</dbReference>
<keyword evidence="4 11" id="KW-0812">Transmembrane</keyword>
<dbReference type="EMBL" id="JBGMDY010000005">
    <property type="protein sequence ID" value="KAL2334696.1"/>
    <property type="molecule type" value="Genomic_DNA"/>
</dbReference>
<dbReference type="PRINTS" id="PR00019">
    <property type="entry name" value="LEURICHRPT"/>
</dbReference>
<dbReference type="FunFam" id="3.80.10.10:FF:000111">
    <property type="entry name" value="LRR receptor-like serine/threonine-protein kinase ERECTA"/>
    <property type="match status" value="1"/>
</dbReference>
<dbReference type="PANTHER" id="PTHR48063:SF63">
    <property type="entry name" value="LEUCINE-RICH RECEPTOR-LIKE KINASE FAMILY PROTEIN"/>
    <property type="match status" value="1"/>
</dbReference>
<keyword evidence="6" id="KW-0677">Repeat</keyword>
<keyword evidence="5" id="KW-0732">Signal</keyword>
<dbReference type="Proteomes" id="UP001603857">
    <property type="component" value="Unassembled WGS sequence"/>
</dbReference>
<evidence type="ECO:0000313" key="14">
    <source>
        <dbReference type="Proteomes" id="UP001603857"/>
    </source>
</evidence>
<comment type="caution">
    <text evidence="13">The sequence shown here is derived from an EMBL/GenBank/DDBJ whole genome shotgun (WGS) entry which is preliminary data.</text>
</comment>
<evidence type="ECO:0000256" key="9">
    <source>
        <dbReference type="ARBA" id="ARBA00023170"/>
    </source>
</evidence>
<evidence type="ECO:0000259" key="12">
    <source>
        <dbReference type="Pfam" id="PF08263"/>
    </source>
</evidence>
<keyword evidence="10" id="KW-0325">Glycoprotein</keyword>
<evidence type="ECO:0000256" key="1">
    <source>
        <dbReference type="ARBA" id="ARBA00004479"/>
    </source>
</evidence>
<keyword evidence="8 11" id="KW-0472">Membrane</keyword>
<accession>A0ABD1MG19</accession>
<dbReference type="FunFam" id="3.80.10.10:FF:000041">
    <property type="entry name" value="LRR receptor-like serine/threonine-protein kinase ERECTA"/>
    <property type="match status" value="1"/>
</dbReference>
<evidence type="ECO:0000256" key="4">
    <source>
        <dbReference type="ARBA" id="ARBA00022692"/>
    </source>
</evidence>
<dbReference type="PANTHER" id="PTHR48063">
    <property type="entry name" value="LRR RECEPTOR-LIKE KINASE"/>
    <property type="match status" value="1"/>
</dbReference>
<evidence type="ECO:0000256" key="11">
    <source>
        <dbReference type="SAM" id="Phobius"/>
    </source>
</evidence>
<dbReference type="AlphaFoldDB" id="A0ABD1MG19"/>
<protein>
    <recommendedName>
        <fullName evidence="12">Leucine-rich repeat-containing N-terminal plant-type domain-containing protein</fullName>
    </recommendedName>
</protein>
<keyword evidence="7 11" id="KW-1133">Transmembrane helix</keyword>
<dbReference type="InterPro" id="IPR001611">
    <property type="entry name" value="Leu-rich_rpt"/>
</dbReference>
<evidence type="ECO:0000256" key="6">
    <source>
        <dbReference type="ARBA" id="ARBA00022737"/>
    </source>
</evidence>
<organism evidence="13 14">
    <name type="scientific">Flemingia macrophylla</name>
    <dbReference type="NCBI Taxonomy" id="520843"/>
    <lineage>
        <taxon>Eukaryota</taxon>
        <taxon>Viridiplantae</taxon>
        <taxon>Streptophyta</taxon>
        <taxon>Embryophyta</taxon>
        <taxon>Tracheophyta</taxon>
        <taxon>Spermatophyta</taxon>
        <taxon>Magnoliopsida</taxon>
        <taxon>eudicotyledons</taxon>
        <taxon>Gunneridae</taxon>
        <taxon>Pentapetalae</taxon>
        <taxon>rosids</taxon>
        <taxon>fabids</taxon>
        <taxon>Fabales</taxon>
        <taxon>Fabaceae</taxon>
        <taxon>Papilionoideae</taxon>
        <taxon>50 kb inversion clade</taxon>
        <taxon>NPAAA clade</taxon>
        <taxon>indigoferoid/millettioid clade</taxon>
        <taxon>Phaseoleae</taxon>
        <taxon>Flemingia</taxon>
    </lineage>
</organism>
<dbReference type="Pfam" id="PF08263">
    <property type="entry name" value="LRRNT_2"/>
    <property type="match status" value="1"/>
</dbReference>
<dbReference type="InterPro" id="IPR013210">
    <property type="entry name" value="LRR_N_plant-typ"/>
</dbReference>
<sequence>MYLINELHSLLDGRQRVPFDDTICTQQTKTLQLVRWDTPLCIPSERETLLKFKHHLRDPFNRLSSWNNASANPDCCHWLGVVCSNVTAHVAELHLNTTPPDPVDYPFDSEGYEKALDVTQVGGEINPCMADLKHLNYLNLSHNFLLGKGFQSYLNLRGLSLFVENVDWLSRLSKLEHLDMRGANLSKAFHWLHTLQALPSLMHLHLSQCTLPVPHDSQSYTLNFSSLLTLDMSYVYYPFFPKWVLGLTKAFSIELSGNNIQGPIPDGIQNITFLQNLDLSNNSFSSSIPDSLCSLHHLKFLRLQQNILNGSISNVLGNLTSLIVLDLSSNSQLEGTISTSVEWQLGPKFPSWIQSQNKLQYLEMSNAGIFDSIPSGFWKTTSQAYFENLSHNYIHESSLSVFLWLKGTEDEYKNFLGLVTSIDLSNNKLSGEIPRKITNLNGLTFLNLSHNQLIGHIPQRIGNMKSLLSIDFSRNQLSGVIPPTISNLSFLSVLDLSYNNLKGKIPTGTQLQTFDASKFIGNWLCGPPLPVNCSSNGTIHSYDHKGEGSHRHGGNWLFVCMTFGFIVGFWIVVGPLFICRSWRYAYFDILDYVWFKLQSFC</sequence>
<keyword evidence="9" id="KW-0675">Receptor</keyword>
<comment type="subcellular location">
    <subcellularLocation>
        <location evidence="1">Membrane</location>
        <topology evidence="1">Single-pass type I membrane protein</topology>
    </subcellularLocation>
</comment>
<dbReference type="Gene3D" id="3.80.10.10">
    <property type="entry name" value="Ribonuclease Inhibitor"/>
    <property type="match status" value="2"/>
</dbReference>
<feature type="domain" description="Leucine-rich repeat-containing N-terminal plant-type" evidence="12">
    <location>
        <begin position="43"/>
        <end position="84"/>
    </location>
</feature>
<feature type="transmembrane region" description="Helical" evidence="11">
    <location>
        <begin position="556"/>
        <end position="578"/>
    </location>
</feature>
<evidence type="ECO:0000256" key="2">
    <source>
        <dbReference type="ARBA" id="ARBA00009592"/>
    </source>
</evidence>
<dbReference type="SUPFAM" id="SSF52058">
    <property type="entry name" value="L domain-like"/>
    <property type="match status" value="2"/>
</dbReference>
<gene>
    <name evidence="13" type="ORF">Fmac_015909</name>
</gene>
<dbReference type="Pfam" id="PF00560">
    <property type="entry name" value="LRR_1"/>
    <property type="match status" value="5"/>
</dbReference>
<dbReference type="InterPro" id="IPR032675">
    <property type="entry name" value="LRR_dom_sf"/>
</dbReference>